<keyword evidence="1" id="KW-0472">Membrane</keyword>
<evidence type="ECO:0000259" key="2">
    <source>
        <dbReference type="Pfam" id="PF00144"/>
    </source>
</evidence>
<proteinExistence type="predicted"/>
<dbReference type="AlphaFoldDB" id="A0A382B2R6"/>
<dbReference type="EMBL" id="UINC01027958">
    <property type="protein sequence ID" value="SVB08100.1"/>
    <property type="molecule type" value="Genomic_DNA"/>
</dbReference>
<dbReference type="Gene3D" id="3.40.710.10">
    <property type="entry name" value="DD-peptidase/beta-lactamase superfamily"/>
    <property type="match status" value="1"/>
</dbReference>
<dbReference type="InterPro" id="IPR012338">
    <property type="entry name" value="Beta-lactam/transpept-like"/>
</dbReference>
<reference evidence="3" key="1">
    <citation type="submission" date="2018-05" db="EMBL/GenBank/DDBJ databases">
        <authorList>
            <person name="Lanie J.A."/>
            <person name="Ng W.-L."/>
            <person name="Kazmierczak K.M."/>
            <person name="Andrzejewski T.M."/>
            <person name="Davidsen T.M."/>
            <person name="Wayne K.J."/>
            <person name="Tettelin H."/>
            <person name="Glass J.I."/>
            <person name="Rusch D."/>
            <person name="Podicherti R."/>
            <person name="Tsui H.-C.T."/>
            <person name="Winkler M.E."/>
        </authorList>
    </citation>
    <scope>NUCLEOTIDE SEQUENCE</scope>
</reference>
<feature type="transmembrane region" description="Helical" evidence="1">
    <location>
        <begin position="249"/>
        <end position="271"/>
    </location>
</feature>
<feature type="domain" description="Beta-lactamase-related" evidence="2">
    <location>
        <begin position="3"/>
        <end position="183"/>
    </location>
</feature>
<dbReference type="SUPFAM" id="SSF56601">
    <property type="entry name" value="beta-lactamase/transpeptidase-like"/>
    <property type="match status" value="1"/>
</dbReference>
<keyword evidence="1" id="KW-0812">Transmembrane</keyword>
<organism evidence="3">
    <name type="scientific">marine metagenome</name>
    <dbReference type="NCBI Taxonomy" id="408172"/>
    <lineage>
        <taxon>unclassified sequences</taxon>
        <taxon>metagenomes</taxon>
        <taxon>ecological metagenomes</taxon>
    </lineage>
</organism>
<dbReference type="InterPro" id="IPR001466">
    <property type="entry name" value="Beta-lactam-related"/>
</dbReference>
<dbReference type="PANTHER" id="PTHR43283">
    <property type="entry name" value="BETA-LACTAMASE-RELATED"/>
    <property type="match status" value="1"/>
</dbReference>
<dbReference type="InterPro" id="IPR050789">
    <property type="entry name" value="Diverse_Enzym_Activities"/>
</dbReference>
<gene>
    <name evidence="3" type="ORF">METZ01_LOCUS160954</name>
</gene>
<protein>
    <recommendedName>
        <fullName evidence="2">Beta-lactamase-related domain-containing protein</fullName>
    </recommendedName>
</protein>
<feature type="transmembrane region" description="Helical" evidence="1">
    <location>
        <begin position="211"/>
        <end position="228"/>
    </location>
</feature>
<name>A0A382B2R6_9ZZZZ</name>
<feature type="non-terminal residue" evidence="3">
    <location>
        <position position="1"/>
    </location>
</feature>
<sequence>FSHEPGTYHQESPINYMILETVLESVTGRTYEDWVSEHVFRPLGMRSSTAHPEGALEDHVPQGNQYFFGWAVPMHNPISRLGTVSTTRVMSSAEDIGLFLSLFLSGELLGNLEFLSPDRIAAMMEPLGVESQTVKDNRFARSALVPLLKRSEGRSGFHVVLTVLPEEGYGVVVLANRAGGPFLGTPDALMKGILAKLSGTEPHRYRPWERFLHAGLLVFLSAQWLIALHWRRRWMKLGRPRATAHTAPIISRLVLDLTLAAALPLIFLLHVIEMPIQAVLFYQPDWGLATILLPVFLVPTSVWRTLVHSEEWRAHN</sequence>
<dbReference type="Pfam" id="PF00144">
    <property type="entry name" value="Beta-lactamase"/>
    <property type="match status" value="1"/>
</dbReference>
<feature type="transmembrane region" description="Helical" evidence="1">
    <location>
        <begin position="286"/>
        <end position="307"/>
    </location>
</feature>
<keyword evidence="1" id="KW-1133">Transmembrane helix</keyword>
<evidence type="ECO:0000256" key="1">
    <source>
        <dbReference type="SAM" id="Phobius"/>
    </source>
</evidence>
<accession>A0A382B2R6</accession>
<evidence type="ECO:0000313" key="3">
    <source>
        <dbReference type="EMBL" id="SVB08100.1"/>
    </source>
</evidence>